<keyword evidence="3" id="KW-0547">Nucleotide-binding</keyword>
<evidence type="ECO:0000256" key="7">
    <source>
        <dbReference type="ARBA" id="ARBA00072811"/>
    </source>
</evidence>
<dbReference type="InterPro" id="IPR032823">
    <property type="entry name" value="BCA_ABC_TP_C"/>
</dbReference>
<dbReference type="FunFam" id="3.40.50.300:FF:000421">
    <property type="entry name" value="Branched-chain amino acid ABC transporter ATP-binding protein"/>
    <property type="match status" value="1"/>
</dbReference>
<feature type="domain" description="ABC transporter" evidence="8">
    <location>
        <begin position="4"/>
        <end position="249"/>
    </location>
</feature>
<dbReference type="SMART" id="SM00382">
    <property type="entry name" value="AAA"/>
    <property type="match status" value="1"/>
</dbReference>
<dbReference type="EMBL" id="JBHSZG010000001">
    <property type="protein sequence ID" value="MFC7136047.1"/>
    <property type="molecule type" value="Genomic_DNA"/>
</dbReference>
<evidence type="ECO:0000313" key="10">
    <source>
        <dbReference type="Proteomes" id="UP001596368"/>
    </source>
</evidence>
<dbReference type="PANTHER" id="PTHR45772:SF9">
    <property type="entry name" value="CONSERVED COMPONENT OF ABC TRANSPORTER FOR NATURAL AMINO ACIDS"/>
    <property type="match status" value="1"/>
</dbReference>
<evidence type="ECO:0000256" key="3">
    <source>
        <dbReference type="ARBA" id="ARBA00022741"/>
    </source>
</evidence>
<dbReference type="GO" id="GO:0006865">
    <property type="term" value="P:amino acid transport"/>
    <property type="evidence" value="ECO:0007669"/>
    <property type="project" value="UniProtKB-KW"/>
</dbReference>
<dbReference type="InterPro" id="IPR051120">
    <property type="entry name" value="ABC_AA/LPS_Transport"/>
</dbReference>
<dbReference type="Pfam" id="PF12399">
    <property type="entry name" value="BCA_ABC_TP_C"/>
    <property type="match status" value="1"/>
</dbReference>
<comment type="function">
    <text evidence="6">Probable component of a branched-chain amino-acid transport system.</text>
</comment>
<reference evidence="9 10" key="1">
    <citation type="journal article" date="2019" name="Int. J. Syst. Evol. Microbiol.">
        <title>The Global Catalogue of Microorganisms (GCM) 10K type strain sequencing project: providing services to taxonomists for standard genome sequencing and annotation.</title>
        <authorList>
            <consortium name="The Broad Institute Genomics Platform"/>
            <consortium name="The Broad Institute Genome Sequencing Center for Infectious Disease"/>
            <person name="Wu L."/>
            <person name="Ma J."/>
        </authorList>
    </citation>
    <scope>NUCLEOTIDE SEQUENCE [LARGE SCALE GENOMIC DNA]</scope>
    <source>
        <strain evidence="9 10">DT92</strain>
    </source>
</reference>
<dbReference type="InterPro" id="IPR003593">
    <property type="entry name" value="AAA+_ATPase"/>
</dbReference>
<dbReference type="GeneID" id="81122489"/>
<evidence type="ECO:0000259" key="8">
    <source>
        <dbReference type="PROSITE" id="PS50893"/>
    </source>
</evidence>
<accession>A0ABD5XLS0</accession>
<sequence>MTLLRTDGLTKQFGGLVAVDDVSFQVDRGETRAVIGPNGAGKSTLINCITGALEPTAGSVEFDENDITNLSPHETVQTGISKSFQTASIFPGMTVRENVEIAALAAEHGSFEFNFLKRLSGFSAVHETADQMMSAVGLLGDDDTEAGSLPYGDKRRLEIAIALASEPELLLMDEPTAGMSPDETADTVDLVERLQEELGLTILIVEHDMEIIFRIADRILVLNRGQVIADGTPEEVQESERVQEAYLGGVEL</sequence>
<keyword evidence="2" id="KW-0813">Transport</keyword>
<dbReference type="CDD" id="cd03219">
    <property type="entry name" value="ABC_Mj1267_LivG_branched"/>
    <property type="match status" value="1"/>
</dbReference>
<gene>
    <name evidence="9" type="ORF">ACFQRB_04765</name>
</gene>
<keyword evidence="4 9" id="KW-0067">ATP-binding</keyword>
<dbReference type="PROSITE" id="PS50893">
    <property type="entry name" value="ABC_TRANSPORTER_2"/>
    <property type="match status" value="1"/>
</dbReference>
<evidence type="ECO:0000256" key="6">
    <source>
        <dbReference type="ARBA" id="ARBA00056071"/>
    </source>
</evidence>
<dbReference type="RefSeq" id="WP_284012480.1">
    <property type="nucleotide sequence ID" value="NZ_CP126156.1"/>
</dbReference>
<evidence type="ECO:0000313" key="9">
    <source>
        <dbReference type="EMBL" id="MFC7136047.1"/>
    </source>
</evidence>
<evidence type="ECO:0000256" key="1">
    <source>
        <dbReference type="ARBA" id="ARBA00005417"/>
    </source>
</evidence>
<keyword evidence="10" id="KW-1185">Reference proteome</keyword>
<evidence type="ECO:0000256" key="4">
    <source>
        <dbReference type="ARBA" id="ARBA00022840"/>
    </source>
</evidence>
<dbReference type="Pfam" id="PF00005">
    <property type="entry name" value="ABC_tran"/>
    <property type="match status" value="1"/>
</dbReference>
<proteinExistence type="inferred from homology"/>
<evidence type="ECO:0000256" key="5">
    <source>
        <dbReference type="ARBA" id="ARBA00022970"/>
    </source>
</evidence>
<protein>
    <recommendedName>
        <fullName evidence="7">Probable branched-chain amino acid transport ATP-binding protein LivG</fullName>
    </recommendedName>
</protein>
<name>A0ABD5XLS0_9EURY</name>
<dbReference type="AlphaFoldDB" id="A0ABD5XLS0"/>
<keyword evidence="5" id="KW-0029">Amino-acid transport</keyword>
<comment type="similarity">
    <text evidence="1">Belongs to the ABC transporter superfamily.</text>
</comment>
<dbReference type="SUPFAM" id="SSF52540">
    <property type="entry name" value="P-loop containing nucleoside triphosphate hydrolases"/>
    <property type="match status" value="1"/>
</dbReference>
<dbReference type="Proteomes" id="UP001596368">
    <property type="component" value="Unassembled WGS sequence"/>
</dbReference>
<evidence type="ECO:0000256" key="2">
    <source>
        <dbReference type="ARBA" id="ARBA00022448"/>
    </source>
</evidence>
<comment type="caution">
    <text evidence="9">The sequence shown here is derived from an EMBL/GenBank/DDBJ whole genome shotgun (WGS) entry which is preliminary data.</text>
</comment>
<dbReference type="Gene3D" id="3.40.50.300">
    <property type="entry name" value="P-loop containing nucleotide triphosphate hydrolases"/>
    <property type="match status" value="1"/>
</dbReference>
<dbReference type="InterPro" id="IPR003439">
    <property type="entry name" value="ABC_transporter-like_ATP-bd"/>
</dbReference>
<dbReference type="InterPro" id="IPR027417">
    <property type="entry name" value="P-loop_NTPase"/>
</dbReference>
<organism evidence="9 10">
    <name type="scientific">Halobaculum litoreum</name>
    <dbReference type="NCBI Taxonomy" id="3031998"/>
    <lineage>
        <taxon>Archaea</taxon>
        <taxon>Methanobacteriati</taxon>
        <taxon>Methanobacteriota</taxon>
        <taxon>Stenosarchaea group</taxon>
        <taxon>Halobacteria</taxon>
        <taxon>Halobacteriales</taxon>
        <taxon>Haloferacaceae</taxon>
        <taxon>Halobaculum</taxon>
    </lineage>
</organism>
<dbReference type="PANTHER" id="PTHR45772">
    <property type="entry name" value="CONSERVED COMPONENT OF ABC TRANSPORTER FOR NATURAL AMINO ACIDS-RELATED"/>
    <property type="match status" value="1"/>
</dbReference>
<dbReference type="GO" id="GO:0005524">
    <property type="term" value="F:ATP binding"/>
    <property type="evidence" value="ECO:0007669"/>
    <property type="project" value="UniProtKB-KW"/>
</dbReference>